<evidence type="ECO:0000256" key="6">
    <source>
        <dbReference type="SAM" id="Phobius"/>
    </source>
</evidence>
<protein>
    <submittedName>
        <fullName evidence="7">1,4-dihydroxy-2-naphthoate polyprenyltransferase</fullName>
        <ecNumber evidence="7">2.5.1.74</ecNumber>
    </submittedName>
</protein>
<keyword evidence="3 6" id="KW-0812">Transmembrane</keyword>
<dbReference type="GO" id="GO:0016020">
    <property type="term" value="C:membrane"/>
    <property type="evidence" value="ECO:0007669"/>
    <property type="project" value="UniProtKB-SubCell"/>
</dbReference>
<dbReference type="InterPro" id="IPR026046">
    <property type="entry name" value="UBIAD1"/>
</dbReference>
<feature type="transmembrane region" description="Helical" evidence="6">
    <location>
        <begin position="244"/>
        <end position="261"/>
    </location>
</feature>
<dbReference type="Pfam" id="PF01040">
    <property type="entry name" value="UbiA"/>
    <property type="match status" value="1"/>
</dbReference>
<accession>A0A486XT75</accession>
<dbReference type="PIRSF" id="PIRSF005355">
    <property type="entry name" value="UBIAD1"/>
    <property type="match status" value="1"/>
</dbReference>
<evidence type="ECO:0000256" key="5">
    <source>
        <dbReference type="ARBA" id="ARBA00023136"/>
    </source>
</evidence>
<gene>
    <name evidence="7" type="ORF">BAL341_2639</name>
</gene>
<evidence type="ECO:0000256" key="2">
    <source>
        <dbReference type="ARBA" id="ARBA00022679"/>
    </source>
</evidence>
<dbReference type="GO" id="GO:0046428">
    <property type="term" value="F:1,4-dihydroxy-2-naphthoate polyprenyltransferase activity"/>
    <property type="evidence" value="ECO:0007669"/>
    <property type="project" value="UniProtKB-EC"/>
</dbReference>
<evidence type="ECO:0000256" key="1">
    <source>
        <dbReference type="ARBA" id="ARBA00004141"/>
    </source>
</evidence>
<evidence type="ECO:0000256" key="4">
    <source>
        <dbReference type="ARBA" id="ARBA00022989"/>
    </source>
</evidence>
<dbReference type="GO" id="GO:0042371">
    <property type="term" value="P:vitamin K biosynthetic process"/>
    <property type="evidence" value="ECO:0007669"/>
    <property type="project" value="TreeGrafter"/>
</dbReference>
<keyword evidence="5 6" id="KW-0472">Membrane</keyword>
<feature type="transmembrane region" description="Helical" evidence="6">
    <location>
        <begin position="273"/>
        <end position="295"/>
    </location>
</feature>
<feature type="transmembrane region" description="Helical" evidence="6">
    <location>
        <begin position="89"/>
        <end position="111"/>
    </location>
</feature>
<keyword evidence="4 6" id="KW-1133">Transmembrane helix</keyword>
<feature type="transmembrane region" description="Helical" evidence="6">
    <location>
        <begin position="117"/>
        <end position="134"/>
    </location>
</feature>
<feature type="transmembrane region" description="Helical" evidence="6">
    <location>
        <begin position="39"/>
        <end position="57"/>
    </location>
</feature>
<sequence>MIKTLLGVARLNFLTLTLVCIALAASISFYSNGAISGRILLPVLLMALAAHISVNAFNEYFDFKSGLDFLTDKTPFSGGSGSLVNQPDAAAAALVLASSSLLLVIVAGLYLTTLLGWQLLLIGIPGVVLIYAYTQYINRSPLLCLLAPGIGFGFLMTLGASWVLSGQLNSAMLPGAAIVCCLVSNLLLLNQFPDVEADRQVGRRHYPILLGRPRSAVIFAILLLLSYLLLLAGIVAALLPLHSALALLSLPIAIALGRGVQRFADQSKQLTPYLALNVGLIHVFILLLAISLFWAGSGRGVS</sequence>
<feature type="transmembrane region" description="Helical" evidence="6">
    <location>
        <begin position="216"/>
        <end position="238"/>
    </location>
</feature>
<dbReference type="EMBL" id="CAAJGR010000130">
    <property type="protein sequence ID" value="VHO05555.1"/>
    <property type="molecule type" value="Genomic_DNA"/>
</dbReference>
<feature type="transmembrane region" description="Helical" evidence="6">
    <location>
        <begin position="12"/>
        <end position="33"/>
    </location>
</feature>
<dbReference type="PANTHER" id="PTHR13929:SF0">
    <property type="entry name" value="UBIA PRENYLTRANSFERASE DOMAIN-CONTAINING PROTEIN 1"/>
    <property type="match status" value="1"/>
</dbReference>
<reference evidence="7" key="1">
    <citation type="submission" date="2019-04" db="EMBL/GenBank/DDBJ databases">
        <authorList>
            <person name="Brambilla D."/>
        </authorList>
    </citation>
    <scope>NUCLEOTIDE SEQUENCE</scope>
    <source>
        <strain evidence="7">BAL1</strain>
    </source>
</reference>
<dbReference type="InterPro" id="IPR000537">
    <property type="entry name" value="UbiA_prenyltransferase"/>
</dbReference>
<comment type="subcellular location">
    <subcellularLocation>
        <location evidence="1">Membrane</location>
        <topology evidence="1">Multi-pass membrane protein</topology>
    </subcellularLocation>
</comment>
<feature type="transmembrane region" description="Helical" evidence="6">
    <location>
        <begin position="141"/>
        <end position="165"/>
    </location>
</feature>
<feature type="transmembrane region" description="Helical" evidence="6">
    <location>
        <begin position="171"/>
        <end position="189"/>
    </location>
</feature>
<proteinExistence type="predicted"/>
<dbReference type="GO" id="GO:0009234">
    <property type="term" value="P:menaquinone biosynthetic process"/>
    <property type="evidence" value="ECO:0007669"/>
    <property type="project" value="TreeGrafter"/>
</dbReference>
<organism evidence="7">
    <name type="scientific">Rheinheimera sp. BAL341</name>
    <dbReference type="NCBI Taxonomy" id="1708203"/>
    <lineage>
        <taxon>Bacteria</taxon>
        <taxon>Pseudomonadati</taxon>
        <taxon>Pseudomonadota</taxon>
        <taxon>Gammaproteobacteria</taxon>
        <taxon>Chromatiales</taxon>
        <taxon>Chromatiaceae</taxon>
        <taxon>Rheinheimera</taxon>
    </lineage>
</organism>
<evidence type="ECO:0000256" key="3">
    <source>
        <dbReference type="ARBA" id="ARBA00022692"/>
    </source>
</evidence>
<dbReference type="AlphaFoldDB" id="A0A486XT75"/>
<dbReference type="EC" id="2.5.1.74" evidence="7"/>
<name>A0A486XT75_9GAMM</name>
<dbReference type="PANTHER" id="PTHR13929">
    <property type="entry name" value="1,4-DIHYDROXY-2-NAPHTHOATE OCTAPRENYLTRANSFERASE"/>
    <property type="match status" value="1"/>
</dbReference>
<keyword evidence="2 7" id="KW-0808">Transferase</keyword>
<dbReference type="CDD" id="cd13962">
    <property type="entry name" value="PT_UbiA_UBIAD1"/>
    <property type="match status" value="1"/>
</dbReference>
<evidence type="ECO:0000313" key="7">
    <source>
        <dbReference type="EMBL" id="VHO05555.1"/>
    </source>
</evidence>